<evidence type="ECO:0000256" key="1">
    <source>
        <dbReference type="SAM" id="MobiDB-lite"/>
    </source>
</evidence>
<comment type="caution">
    <text evidence="2">The sequence shown here is derived from an EMBL/GenBank/DDBJ whole genome shotgun (WGS) entry which is preliminary data.</text>
</comment>
<gene>
    <name evidence="2" type="ORF">TIFTF001_023045</name>
</gene>
<proteinExistence type="predicted"/>
<evidence type="ECO:0000313" key="3">
    <source>
        <dbReference type="Proteomes" id="UP001187192"/>
    </source>
</evidence>
<name>A0AA88DF14_FICCA</name>
<organism evidence="2 3">
    <name type="scientific">Ficus carica</name>
    <name type="common">Common fig</name>
    <dbReference type="NCBI Taxonomy" id="3494"/>
    <lineage>
        <taxon>Eukaryota</taxon>
        <taxon>Viridiplantae</taxon>
        <taxon>Streptophyta</taxon>
        <taxon>Embryophyta</taxon>
        <taxon>Tracheophyta</taxon>
        <taxon>Spermatophyta</taxon>
        <taxon>Magnoliopsida</taxon>
        <taxon>eudicotyledons</taxon>
        <taxon>Gunneridae</taxon>
        <taxon>Pentapetalae</taxon>
        <taxon>rosids</taxon>
        <taxon>fabids</taxon>
        <taxon>Rosales</taxon>
        <taxon>Moraceae</taxon>
        <taxon>Ficeae</taxon>
        <taxon>Ficus</taxon>
    </lineage>
</organism>
<feature type="region of interest" description="Disordered" evidence="1">
    <location>
        <begin position="1"/>
        <end position="50"/>
    </location>
</feature>
<reference evidence="2" key="1">
    <citation type="submission" date="2023-07" db="EMBL/GenBank/DDBJ databases">
        <title>draft genome sequence of fig (Ficus carica).</title>
        <authorList>
            <person name="Takahashi T."/>
            <person name="Nishimura K."/>
        </authorList>
    </citation>
    <scope>NUCLEOTIDE SEQUENCE</scope>
</reference>
<keyword evidence="3" id="KW-1185">Reference proteome</keyword>
<dbReference type="EMBL" id="BTGU01000048">
    <property type="protein sequence ID" value="GMN53906.1"/>
    <property type="molecule type" value="Genomic_DNA"/>
</dbReference>
<feature type="compositionally biased region" description="Pro residues" evidence="1">
    <location>
        <begin position="9"/>
        <end position="26"/>
    </location>
</feature>
<dbReference type="Proteomes" id="UP001187192">
    <property type="component" value="Unassembled WGS sequence"/>
</dbReference>
<evidence type="ECO:0000313" key="2">
    <source>
        <dbReference type="EMBL" id="GMN53906.1"/>
    </source>
</evidence>
<feature type="region of interest" description="Disordered" evidence="1">
    <location>
        <begin position="89"/>
        <end position="110"/>
    </location>
</feature>
<sequence>MATHLATGDPPPAPAPAAPNPAPAPPLLGSRHLPQPPPAGPSAPALPGGLGWRCRGRGDLGWGWRWGGWGRGAGGGGLGKGVPGAGECGAEAGSPASGWLPEWVAGGGKVVSDGEDLRVRRVI</sequence>
<accession>A0AA88DF14</accession>
<dbReference type="AlphaFoldDB" id="A0AA88DF14"/>
<protein>
    <submittedName>
        <fullName evidence="2">Uncharacterized protein</fullName>
    </submittedName>
</protein>